<keyword evidence="1" id="KW-1133">Transmembrane helix</keyword>
<sequence length="115" mass="12889">MAMETFKKVGWTSSSALTIELDNKILINWLENSLQRPWSIAKYIAEIDSLVRGCIAVQFKLADISNLAMASNLALDGLSRTNCSMGVFFLLSVLFALFVLLSFVFGWFPRDVFSL</sequence>
<dbReference type="EMBL" id="JBBPBM010000065">
    <property type="protein sequence ID" value="KAK8514992.1"/>
    <property type="molecule type" value="Genomic_DNA"/>
</dbReference>
<comment type="caution">
    <text evidence="2">The sequence shown here is derived from an EMBL/GenBank/DDBJ whole genome shotgun (WGS) entry which is preliminary data.</text>
</comment>
<keyword evidence="1" id="KW-0472">Membrane</keyword>
<reference evidence="2 3" key="1">
    <citation type="journal article" date="2024" name="G3 (Bethesda)">
        <title>Genome assembly of Hibiscus sabdariffa L. provides insights into metabolisms of medicinal natural products.</title>
        <authorList>
            <person name="Kim T."/>
        </authorList>
    </citation>
    <scope>NUCLEOTIDE SEQUENCE [LARGE SCALE GENOMIC DNA]</scope>
    <source>
        <strain evidence="2">TK-2024</strain>
        <tissue evidence="2">Old leaves</tissue>
    </source>
</reference>
<evidence type="ECO:0000313" key="2">
    <source>
        <dbReference type="EMBL" id="KAK8514992.1"/>
    </source>
</evidence>
<accession>A0ABR2C6T2</accession>
<name>A0ABR2C6T2_9ROSI</name>
<feature type="transmembrane region" description="Helical" evidence="1">
    <location>
        <begin position="87"/>
        <end position="108"/>
    </location>
</feature>
<evidence type="ECO:0008006" key="4">
    <source>
        <dbReference type="Google" id="ProtNLM"/>
    </source>
</evidence>
<evidence type="ECO:0000313" key="3">
    <source>
        <dbReference type="Proteomes" id="UP001472677"/>
    </source>
</evidence>
<organism evidence="2 3">
    <name type="scientific">Hibiscus sabdariffa</name>
    <name type="common">roselle</name>
    <dbReference type="NCBI Taxonomy" id="183260"/>
    <lineage>
        <taxon>Eukaryota</taxon>
        <taxon>Viridiplantae</taxon>
        <taxon>Streptophyta</taxon>
        <taxon>Embryophyta</taxon>
        <taxon>Tracheophyta</taxon>
        <taxon>Spermatophyta</taxon>
        <taxon>Magnoliopsida</taxon>
        <taxon>eudicotyledons</taxon>
        <taxon>Gunneridae</taxon>
        <taxon>Pentapetalae</taxon>
        <taxon>rosids</taxon>
        <taxon>malvids</taxon>
        <taxon>Malvales</taxon>
        <taxon>Malvaceae</taxon>
        <taxon>Malvoideae</taxon>
        <taxon>Hibiscus</taxon>
    </lineage>
</organism>
<keyword evidence="1" id="KW-0812">Transmembrane</keyword>
<protein>
    <recommendedName>
        <fullName evidence="4">RNase H type-1 domain-containing protein</fullName>
    </recommendedName>
</protein>
<dbReference type="Proteomes" id="UP001472677">
    <property type="component" value="Unassembled WGS sequence"/>
</dbReference>
<proteinExistence type="predicted"/>
<evidence type="ECO:0000256" key="1">
    <source>
        <dbReference type="SAM" id="Phobius"/>
    </source>
</evidence>
<gene>
    <name evidence="2" type="ORF">V6N12_001157</name>
</gene>
<keyword evidence="3" id="KW-1185">Reference proteome</keyword>